<gene>
    <name evidence="1" type="ORF">D6C78_05800</name>
</gene>
<name>A0A4T0BPA1_AURPU</name>
<organism evidence="1 2">
    <name type="scientific">Aureobasidium pullulans</name>
    <name type="common">Black yeast</name>
    <name type="synonym">Pullularia pullulans</name>
    <dbReference type="NCBI Taxonomy" id="5580"/>
    <lineage>
        <taxon>Eukaryota</taxon>
        <taxon>Fungi</taxon>
        <taxon>Dikarya</taxon>
        <taxon>Ascomycota</taxon>
        <taxon>Pezizomycotina</taxon>
        <taxon>Dothideomycetes</taxon>
        <taxon>Dothideomycetidae</taxon>
        <taxon>Dothideales</taxon>
        <taxon>Saccotheciaceae</taxon>
        <taxon>Aureobasidium</taxon>
    </lineage>
</organism>
<evidence type="ECO:0000313" key="1">
    <source>
        <dbReference type="EMBL" id="TIA35908.1"/>
    </source>
</evidence>
<accession>A0A4T0BPA1</accession>
<protein>
    <submittedName>
        <fullName evidence="1">Uncharacterized protein</fullName>
    </submittedName>
</protein>
<comment type="caution">
    <text evidence="1">The sequence shown here is derived from an EMBL/GenBank/DDBJ whole genome shotgun (WGS) entry which is preliminary data.</text>
</comment>
<dbReference type="EMBL" id="QZBZ01000118">
    <property type="protein sequence ID" value="TIA35908.1"/>
    <property type="molecule type" value="Genomic_DNA"/>
</dbReference>
<dbReference type="Proteomes" id="UP000308724">
    <property type="component" value="Unassembled WGS sequence"/>
</dbReference>
<proteinExistence type="predicted"/>
<sequence>MYCVLRFSWPYAIGEGSLQTGFAVLKKGKFDYWTCNGDGFLTCPINAKYYLVYVCGASTIKDDADCLDFGFSMSKESAPALISSPAIHGFG</sequence>
<reference evidence="1 2" key="1">
    <citation type="submission" date="2018-10" db="EMBL/GenBank/DDBJ databases">
        <title>Fifty Aureobasidium pullulans genomes reveal a recombining polyextremotolerant generalist.</title>
        <authorList>
            <person name="Gostincar C."/>
            <person name="Turk M."/>
            <person name="Zajc J."/>
            <person name="Gunde-Cimerman N."/>
        </authorList>
    </citation>
    <scope>NUCLEOTIDE SEQUENCE [LARGE SCALE GENOMIC DNA]</scope>
    <source>
        <strain evidence="1 2">EXF-1645</strain>
    </source>
</reference>
<evidence type="ECO:0000313" key="2">
    <source>
        <dbReference type="Proteomes" id="UP000308724"/>
    </source>
</evidence>
<dbReference type="AlphaFoldDB" id="A0A4T0BPA1"/>